<feature type="region of interest" description="Disordered" evidence="1">
    <location>
        <begin position="19"/>
        <end position="101"/>
    </location>
</feature>
<sequence length="147" mass="15806">MSTASKRPASASFAAIATLSTAEPTVASNRASNPIPDSRTVFSRPPNKLTTGPRSVEVNPTTVPTKPTTVPKTVGTRPPRSPSRRPPTRPSTRLRMPPRSKSPPLLPFVFLLASVTLNAATNKSSANCRQRIFGNAVDSQCRVWLVF</sequence>
<feature type="compositionally biased region" description="Low complexity" evidence="1">
    <location>
        <begin position="90"/>
        <end position="99"/>
    </location>
</feature>
<dbReference type="EMBL" id="HACG01039969">
    <property type="protein sequence ID" value="CEK86834.1"/>
    <property type="molecule type" value="Transcribed_RNA"/>
</dbReference>
<accession>A0A0B7B0F8</accession>
<feature type="compositionally biased region" description="Polar residues" evidence="1">
    <location>
        <begin position="19"/>
        <end position="32"/>
    </location>
</feature>
<gene>
    <name evidence="2" type="primary">ORF155889</name>
</gene>
<protein>
    <submittedName>
        <fullName evidence="2">Uncharacterized protein</fullName>
    </submittedName>
</protein>
<name>A0A0B7B0F8_9EUPU</name>
<proteinExistence type="predicted"/>
<evidence type="ECO:0000256" key="1">
    <source>
        <dbReference type="SAM" id="MobiDB-lite"/>
    </source>
</evidence>
<reference evidence="2" key="1">
    <citation type="submission" date="2014-12" db="EMBL/GenBank/DDBJ databases">
        <title>Insight into the proteome of Arion vulgaris.</title>
        <authorList>
            <person name="Aradska J."/>
            <person name="Bulat T."/>
            <person name="Smidak R."/>
            <person name="Sarate P."/>
            <person name="Gangsoo J."/>
            <person name="Sialana F."/>
            <person name="Bilban M."/>
            <person name="Lubec G."/>
        </authorList>
    </citation>
    <scope>NUCLEOTIDE SEQUENCE</scope>
    <source>
        <tissue evidence="2">Skin</tissue>
    </source>
</reference>
<organism evidence="2">
    <name type="scientific">Arion vulgaris</name>
    <dbReference type="NCBI Taxonomy" id="1028688"/>
    <lineage>
        <taxon>Eukaryota</taxon>
        <taxon>Metazoa</taxon>
        <taxon>Spiralia</taxon>
        <taxon>Lophotrochozoa</taxon>
        <taxon>Mollusca</taxon>
        <taxon>Gastropoda</taxon>
        <taxon>Heterobranchia</taxon>
        <taxon>Euthyneura</taxon>
        <taxon>Panpulmonata</taxon>
        <taxon>Eupulmonata</taxon>
        <taxon>Stylommatophora</taxon>
        <taxon>Helicina</taxon>
        <taxon>Arionoidea</taxon>
        <taxon>Arionidae</taxon>
        <taxon>Arion</taxon>
    </lineage>
</organism>
<dbReference type="AlphaFoldDB" id="A0A0B7B0F8"/>
<feature type="non-terminal residue" evidence="2">
    <location>
        <position position="147"/>
    </location>
</feature>
<evidence type="ECO:0000313" key="2">
    <source>
        <dbReference type="EMBL" id="CEK86834.1"/>
    </source>
</evidence>
<feature type="compositionally biased region" description="Low complexity" evidence="1">
    <location>
        <begin position="60"/>
        <end position="78"/>
    </location>
</feature>